<dbReference type="AlphaFoldDB" id="C0E876"/>
<organism evidence="1 2">
    <name type="scientific">[Clostridium] methylpentosum DSM 5476</name>
    <dbReference type="NCBI Taxonomy" id="537013"/>
    <lineage>
        <taxon>Bacteria</taxon>
        <taxon>Bacillati</taxon>
        <taxon>Bacillota</taxon>
        <taxon>Clostridia</taxon>
        <taxon>Eubacteriales</taxon>
        <taxon>Oscillospiraceae</taxon>
        <taxon>Oscillospiraceae incertae sedis</taxon>
    </lineage>
</organism>
<proteinExistence type="predicted"/>
<keyword evidence="2" id="KW-1185">Reference proteome</keyword>
<name>C0E876_9FIRM</name>
<gene>
    <name evidence="1" type="ORF">CLOSTMETH_00049</name>
</gene>
<dbReference type="STRING" id="537013.CLOSTMETH_00049"/>
<reference evidence="1 2" key="1">
    <citation type="submission" date="2009-01" db="EMBL/GenBank/DDBJ databases">
        <authorList>
            <person name="Fulton L."/>
            <person name="Clifton S."/>
            <person name="Fulton B."/>
            <person name="Xu J."/>
            <person name="Minx P."/>
            <person name="Pepin K.H."/>
            <person name="Johnson M."/>
            <person name="Bhonagiri V."/>
            <person name="Nash W.E."/>
            <person name="Mardis E.R."/>
            <person name="Wilson R.K."/>
        </authorList>
    </citation>
    <scope>NUCLEOTIDE SEQUENCE [LARGE SCALE GENOMIC DNA]</scope>
    <source>
        <strain evidence="1 2">DSM 5476</strain>
    </source>
</reference>
<dbReference type="HOGENOM" id="CLU_3268085_0_0_9"/>
<sequence>MVTTQTVNYKPLRVYKMGVQIPYRVLTKEKRREAENTENFL</sequence>
<dbReference type="Proteomes" id="UP000003340">
    <property type="component" value="Unassembled WGS sequence"/>
</dbReference>
<evidence type="ECO:0000313" key="2">
    <source>
        <dbReference type="Proteomes" id="UP000003340"/>
    </source>
</evidence>
<accession>C0E876</accession>
<evidence type="ECO:0000313" key="1">
    <source>
        <dbReference type="EMBL" id="EEG32311.1"/>
    </source>
</evidence>
<protein>
    <submittedName>
        <fullName evidence="1">Uncharacterized protein</fullName>
    </submittedName>
</protein>
<dbReference type="EMBL" id="ACEC01000002">
    <property type="protein sequence ID" value="EEG32311.1"/>
    <property type="molecule type" value="Genomic_DNA"/>
</dbReference>
<reference evidence="1 2" key="2">
    <citation type="submission" date="2009-02" db="EMBL/GenBank/DDBJ databases">
        <title>Draft genome sequence of Clostridium methylpentosum (DSM 5476).</title>
        <authorList>
            <person name="Sudarsanam P."/>
            <person name="Ley R."/>
            <person name="Guruge J."/>
            <person name="Turnbaugh P.J."/>
            <person name="Mahowald M."/>
            <person name="Liep D."/>
            <person name="Gordon J."/>
        </authorList>
    </citation>
    <scope>NUCLEOTIDE SEQUENCE [LARGE SCALE GENOMIC DNA]</scope>
    <source>
        <strain evidence="1 2">DSM 5476</strain>
    </source>
</reference>
<comment type="caution">
    <text evidence="1">The sequence shown here is derived from an EMBL/GenBank/DDBJ whole genome shotgun (WGS) entry which is preliminary data.</text>
</comment>